<keyword evidence="2" id="KW-0689">Ribosomal protein</keyword>
<proteinExistence type="predicted"/>
<accession>A0A6C1TWZ1</accession>
<dbReference type="Proteomes" id="UP000336646">
    <property type="component" value="Unassembled WGS sequence"/>
</dbReference>
<evidence type="ECO:0000313" key="1">
    <source>
        <dbReference type="EMBL" id="MBA4506014.1"/>
    </source>
</evidence>
<name>A0A6C1TWZ1_9CORY</name>
<comment type="caution">
    <text evidence="2">The sequence shown here is derived from an EMBL/GenBank/DDBJ whole genome shotgun (WGS) entry which is preliminary data.</text>
</comment>
<gene>
    <name evidence="2" type="ORF">EKI59_06095</name>
    <name evidence="1" type="ORF">H0H28_11965</name>
</gene>
<dbReference type="GeneID" id="74902375"/>
<evidence type="ECO:0000313" key="3">
    <source>
        <dbReference type="Proteomes" id="UP000336646"/>
    </source>
</evidence>
<sequence length="83" mass="9350">MAKWFDQAREIDRLRSENQRLLSLAEQLKIRLGDSAANTDIYGVSDEEKQAVADGRPVEAIKKYRERTGADLLTAKRAIDSVS</sequence>
<keyword evidence="2" id="KW-0687">Ribonucleoprotein</keyword>
<evidence type="ECO:0000313" key="4">
    <source>
        <dbReference type="Proteomes" id="UP000580709"/>
    </source>
</evidence>
<dbReference type="Proteomes" id="UP000580709">
    <property type="component" value="Unassembled WGS sequence"/>
</dbReference>
<reference evidence="2 3" key="1">
    <citation type="submission" date="2018-12" db="EMBL/GenBank/DDBJ databases">
        <title>Corynebacterium sanguinis sp. nov., a clinically-associated and environmental corynebacterium.</title>
        <authorList>
            <person name="Gonzales-Siles L."/>
            <person name="Jaen-Luchoro D."/>
            <person name="Cardew S."/>
            <person name="Inganas E."/>
            <person name="Ohlen M."/>
            <person name="Jensie-Markopolous S."/>
            <person name="Pinyeiro-Iglesias B."/>
            <person name="Molin K."/>
            <person name="Skovbjerg S."/>
            <person name="Svensson-Stadler L."/>
            <person name="Funke G."/>
            <person name="Moore E.R.B."/>
        </authorList>
    </citation>
    <scope>NUCLEOTIDE SEQUENCE [LARGE SCALE GENOMIC DNA]</scope>
    <source>
        <strain evidence="2 3">58734</strain>
    </source>
</reference>
<protein>
    <submittedName>
        <fullName evidence="2">50S ribosomal protein L7/L12</fullName>
    </submittedName>
</protein>
<dbReference type="GO" id="GO:0005840">
    <property type="term" value="C:ribosome"/>
    <property type="evidence" value="ECO:0007669"/>
    <property type="project" value="UniProtKB-KW"/>
</dbReference>
<dbReference type="RefSeq" id="WP_144318166.1">
    <property type="nucleotide sequence ID" value="NZ_CP038157.1"/>
</dbReference>
<evidence type="ECO:0000313" key="2">
    <source>
        <dbReference type="EMBL" id="TVS28699.1"/>
    </source>
</evidence>
<keyword evidence="4" id="KW-1185">Reference proteome</keyword>
<dbReference type="EMBL" id="JACEOR010000544">
    <property type="protein sequence ID" value="MBA4506014.1"/>
    <property type="molecule type" value="Genomic_DNA"/>
</dbReference>
<dbReference type="AlphaFoldDB" id="A0A6C1TWZ1"/>
<reference evidence="1 4" key="2">
    <citation type="submission" date="2020-07" db="EMBL/GenBank/DDBJ databases">
        <authorList>
            <person name="Khare M."/>
        </authorList>
    </citation>
    <scope>NUCLEOTIDE SEQUENCE [LARGE SCALE GENOMIC DNA]</scope>
    <source>
        <strain evidence="1 4">P8776</strain>
    </source>
</reference>
<organism evidence="2 3">
    <name type="scientific">Corynebacterium sanguinis</name>
    <dbReference type="NCBI Taxonomy" id="2594913"/>
    <lineage>
        <taxon>Bacteria</taxon>
        <taxon>Bacillati</taxon>
        <taxon>Actinomycetota</taxon>
        <taxon>Actinomycetes</taxon>
        <taxon>Mycobacteriales</taxon>
        <taxon>Corynebacteriaceae</taxon>
        <taxon>Corynebacterium</taxon>
    </lineage>
</organism>
<dbReference type="OrthoDB" id="3298842at2"/>
<dbReference type="EMBL" id="RXIR01000010">
    <property type="protein sequence ID" value="TVS28699.1"/>
    <property type="molecule type" value="Genomic_DNA"/>
</dbReference>